<dbReference type="Proteomes" id="UP000005953">
    <property type="component" value="Unassembled WGS sequence"/>
</dbReference>
<dbReference type="RefSeq" id="WP_008045596.1">
    <property type="nucleotide sequence ID" value="NZ_CH724152.1"/>
</dbReference>
<gene>
    <name evidence="1" type="ORF">MED297_07871</name>
</gene>
<organism evidence="1 2">
    <name type="scientific">Reinekea blandensis MED297</name>
    <dbReference type="NCBI Taxonomy" id="314283"/>
    <lineage>
        <taxon>Bacteria</taxon>
        <taxon>Pseudomonadati</taxon>
        <taxon>Pseudomonadota</taxon>
        <taxon>Gammaproteobacteria</taxon>
        <taxon>Oceanospirillales</taxon>
        <taxon>Saccharospirillaceae</taxon>
        <taxon>Reinekea</taxon>
    </lineage>
</organism>
<evidence type="ECO:0000313" key="2">
    <source>
        <dbReference type="Proteomes" id="UP000005953"/>
    </source>
</evidence>
<dbReference type="STRING" id="314283.MED297_07871"/>
<dbReference type="AlphaFoldDB" id="A4BCQ7"/>
<dbReference type="HOGENOM" id="CLU_2993531_0_0_6"/>
<comment type="caution">
    <text evidence="1">The sequence shown here is derived from an EMBL/GenBank/DDBJ whole genome shotgun (WGS) entry which is preliminary data.</text>
</comment>
<protein>
    <submittedName>
        <fullName evidence="1">Uncharacterized protein</fullName>
    </submittedName>
</protein>
<keyword evidence="2" id="KW-1185">Reference proteome</keyword>
<accession>A4BCQ7</accession>
<evidence type="ECO:0000313" key="1">
    <source>
        <dbReference type="EMBL" id="EAR09989.1"/>
    </source>
</evidence>
<dbReference type="EMBL" id="AAOE01000006">
    <property type="protein sequence ID" value="EAR09989.1"/>
    <property type="molecule type" value="Genomic_DNA"/>
</dbReference>
<reference evidence="1 2" key="1">
    <citation type="submission" date="2006-02" db="EMBL/GenBank/DDBJ databases">
        <authorList>
            <person name="Pinhassi J."/>
            <person name="Pedros-Alio C."/>
            <person name="Ferriera S."/>
            <person name="Johnson J."/>
            <person name="Kravitz S."/>
            <person name="Halpern A."/>
            <person name="Remington K."/>
            <person name="Beeson K."/>
            <person name="Tran B."/>
            <person name="Rogers Y.-H."/>
            <person name="Friedman R."/>
            <person name="Venter J.C."/>
        </authorList>
    </citation>
    <scope>NUCLEOTIDE SEQUENCE [LARGE SCALE GENOMIC DNA]</scope>
    <source>
        <strain evidence="1 2">MED297</strain>
    </source>
</reference>
<proteinExistence type="predicted"/>
<sequence>MIEEYRVLQDDGVNRQRHYRVGSPGLVVPGEIRQLIGQRMRQFLRPTQRWSRSRRIR</sequence>
<name>A4BCQ7_9GAMM</name>